<comment type="caution">
    <text evidence="2">The sequence shown here is derived from an EMBL/GenBank/DDBJ whole genome shotgun (WGS) entry which is preliminary data.</text>
</comment>
<dbReference type="OrthoDB" id="1589870at2759"/>
<name>A0A835IRR9_9MAGN</name>
<dbReference type="AlphaFoldDB" id="A0A835IRR9"/>
<evidence type="ECO:0000313" key="3">
    <source>
        <dbReference type="Proteomes" id="UP000631114"/>
    </source>
</evidence>
<sequence>MGWEEKQMVSRWQFFTRWRWGDQPGPGNPLTPTSYLKRYILRLGTDKHTMGELRHDGVGRETNASGIEGVDSVNSSDGSMKQNGSDYGGYGGLGRNSDVMILRDKEKPPWYCANLKASIKGLMSAMSPTAAMLTLPYNCKSIQESPSFKINLEGKWFLGFFKQPQTETKCNISTKQPTHSHPFSNVEERSDEAIELNCWSS</sequence>
<evidence type="ECO:0000313" key="2">
    <source>
        <dbReference type="EMBL" id="KAF9621107.1"/>
    </source>
</evidence>
<organism evidence="2 3">
    <name type="scientific">Coptis chinensis</name>
    <dbReference type="NCBI Taxonomy" id="261450"/>
    <lineage>
        <taxon>Eukaryota</taxon>
        <taxon>Viridiplantae</taxon>
        <taxon>Streptophyta</taxon>
        <taxon>Embryophyta</taxon>
        <taxon>Tracheophyta</taxon>
        <taxon>Spermatophyta</taxon>
        <taxon>Magnoliopsida</taxon>
        <taxon>Ranunculales</taxon>
        <taxon>Ranunculaceae</taxon>
        <taxon>Coptidoideae</taxon>
        <taxon>Coptis</taxon>
    </lineage>
</organism>
<protein>
    <submittedName>
        <fullName evidence="2">Uncharacterized protein</fullName>
    </submittedName>
</protein>
<feature type="compositionally biased region" description="Polar residues" evidence="1">
    <location>
        <begin position="72"/>
        <end position="82"/>
    </location>
</feature>
<dbReference type="EMBL" id="JADFTS010000002">
    <property type="protein sequence ID" value="KAF9621107.1"/>
    <property type="molecule type" value="Genomic_DNA"/>
</dbReference>
<feature type="region of interest" description="Disordered" evidence="1">
    <location>
        <begin position="51"/>
        <end position="88"/>
    </location>
</feature>
<reference evidence="2 3" key="1">
    <citation type="submission" date="2020-10" db="EMBL/GenBank/DDBJ databases">
        <title>The Coptis chinensis genome and diversification of protoberbering-type alkaloids.</title>
        <authorList>
            <person name="Wang B."/>
            <person name="Shu S."/>
            <person name="Song C."/>
            <person name="Liu Y."/>
        </authorList>
    </citation>
    <scope>NUCLEOTIDE SEQUENCE [LARGE SCALE GENOMIC DNA]</scope>
    <source>
        <strain evidence="2">HL-2020</strain>
        <tissue evidence="2">Leaf</tissue>
    </source>
</reference>
<gene>
    <name evidence="2" type="ORF">IFM89_016541</name>
</gene>
<evidence type="ECO:0000256" key="1">
    <source>
        <dbReference type="SAM" id="MobiDB-lite"/>
    </source>
</evidence>
<keyword evidence="3" id="KW-1185">Reference proteome</keyword>
<proteinExistence type="predicted"/>
<dbReference type="Proteomes" id="UP000631114">
    <property type="component" value="Unassembled WGS sequence"/>
</dbReference>
<accession>A0A835IRR9</accession>